<dbReference type="InterPro" id="IPR003838">
    <property type="entry name" value="ABC3_permease_C"/>
</dbReference>
<feature type="transmembrane region" description="Helical" evidence="7">
    <location>
        <begin position="967"/>
        <end position="988"/>
    </location>
</feature>
<evidence type="ECO:0000256" key="4">
    <source>
        <dbReference type="ARBA" id="ARBA00022989"/>
    </source>
</evidence>
<evidence type="ECO:0000313" key="11">
    <source>
        <dbReference type="Proteomes" id="UP001500655"/>
    </source>
</evidence>
<feature type="transmembrane region" description="Helical" evidence="7">
    <location>
        <begin position="412"/>
        <end position="431"/>
    </location>
</feature>
<evidence type="ECO:0000256" key="2">
    <source>
        <dbReference type="ARBA" id="ARBA00022475"/>
    </source>
</evidence>
<feature type="domain" description="ABC3 transporter permease C-terminal" evidence="9">
    <location>
        <begin position="870"/>
        <end position="985"/>
    </location>
</feature>
<gene>
    <name evidence="10" type="ORF">GCM10009681_21150</name>
</gene>
<evidence type="ECO:0000256" key="5">
    <source>
        <dbReference type="ARBA" id="ARBA00023136"/>
    </source>
</evidence>
<evidence type="ECO:0000256" key="8">
    <source>
        <dbReference type="SAM" id="SignalP"/>
    </source>
</evidence>
<evidence type="ECO:0000256" key="1">
    <source>
        <dbReference type="ARBA" id="ARBA00004651"/>
    </source>
</evidence>
<keyword evidence="5 7" id="KW-0472">Membrane</keyword>
<comment type="subcellular location">
    <subcellularLocation>
        <location evidence="1">Cell membrane</location>
        <topology evidence="1">Multi-pass membrane protein</topology>
    </subcellularLocation>
</comment>
<keyword evidence="2" id="KW-1003">Cell membrane</keyword>
<feature type="chain" id="PRO_5046060018" description="ABC3 transporter permease C-terminal domain-containing protein" evidence="8">
    <location>
        <begin position="33"/>
        <end position="1002"/>
    </location>
</feature>
<protein>
    <recommendedName>
        <fullName evidence="9">ABC3 transporter permease C-terminal domain-containing protein</fullName>
    </recommendedName>
</protein>
<keyword evidence="3 7" id="KW-0812">Transmembrane</keyword>
<evidence type="ECO:0000313" key="10">
    <source>
        <dbReference type="EMBL" id="GAA1749755.1"/>
    </source>
</evidence>
<feature type="transmembrane region" description="Helical" evidence="7">
    <location>
        <begin position="443"/>
        <end position="470"/>
    </location>
</feature>
<comment type="similarity">
    <text evidence="6">Belongs to the ABC-4 integral membrane protein family.</text>
</comment>
<dbReference type="EMBL" id="BAAALS010000008">
    <property type="protein sequence ID" value="GAA1749755.1"/>
    <property type="molecule type" value="Genomic_DNA"/>
</dbReference>
<evidence type="ECO:0000256" key="3">
    <source>
        <dbReference type="ARBA" id="ARBA00022692"/>
    </source>
</evidence>
<organism evidence="10 11">
    <name type="scientific">Luedemannella helvata</name>
    <dbReference type="NCBI Taxonomy" id="349315"/>
    <lineage>
        <taxon>Bacteria</taxon>
        <taxon>Bacillati</taxon>
        <taxon>Actinomycetota</taxon>
        <taxon>Actinomycetes</taxon>
        <taxon>Micromonosporales</taxon>
        <taxon>Micromonosporaceae</taxon>
        <taxon>Luedemannella</taxon>
    </lineage>
</organism>
<dbReference type="RefSeq" id="WP_344079408.1">
    <property type="nucleotide sequence ID" value="NZ_BAAALS010000008.1"/>
</dbReference>
<reference evidence="10 11" key="1">
    <citation type="journal article" date="2019" name="Int. J. Syst. Evol. Microbiol.">
        <title>The Global Catalogue of Microorganisms (GCM) 10K type strain sequencing project: providing services to taxonomists for standard genome sequencing and annotation.</title>
        <authorList>
            <consortium name="The Broad Institute Genomics Platform"/>
            <consortium name="The Broad Institute Genome Sequencing Center for Infectious Disease"/>
            <person name="Wu L."/>
            <person name="Ma J."/>
        </authorList>
    </citation>
    <scope>NUCLEOTIDE SEQUENCE [LARGE SCALE GENOMIC DNA]</scope>
    <source>
        <strain evidence="10 11">JCM 13249</strain>
    </source>
</reference>
<feature type="domain" description="ABC3 transporter permease C-terminal" evidence="9">
    <location>
        <begin position="291"/>
        <end position="390"/>
    </location>
</feature>
<keyword evidence="8" id="KW-0732">Signal</keyword>
<dbReference type="PANTHER" id="PTHR30572:SF4">
    <property type="entry name" value="ABC TRANSPORTER PERMEASE YTRF"/>
    <property type="match status" value="1"/>
</dbReference>
<dbReference type="PANTHER" id="PTHR30572">
    <property type="entry name" value="MEMBRANE COMPONENT OF TRANSPORTER-RELATED"/>
    <property type="match status" value="1"/>
</dbReference>
<proteinExistence type="inferred from homology"/>
<name>A0ABN2K746_9ACTN</name>
<keyword evidence="11" id="KW-1185">Reference proteome</keyword>
<feature type="signal peptide" evidence="8">
    <location>
        <begin position="1"/>
        <end position="32"/>
    </location>
</feature>
<keyword evidence="4 7" id="KW-1133">Transmembrane helix</keyword>
<dbReference type="Proteomes" id="UP001500655">
    <property type="component" value="Unassembled WGS sequence"/>
</dbReference>
<evidence type="ECO:0000256" key="7">
    <source>
        <dbReference type="SAM" id="Phobius"/>
    </source>
</evidence>
<accession>A0ABN2K746</accession>
<feature type="transmembrane region" description="Helical" evidence="7">
    <location>
        <begin position="283"/>
        <end position="303"/>
    </location>
</feature>
<comment type="caution">
    <text evidence="10">The sequence shown here is derived from an EMBL/GenBank/DDBJ whole genome shotgun (WGS) entry which is preliminary data.</text>
</comment>
<evidence type="ECO:0000259" key="9">
    <source>
        <dbReference type="Pfam" id="PF02687"/>
    </source>
</evidence>
<feature type="transmembrane region" description="Helical" evidence="7">
    <location>
        <begin position="372"/>
        <end position="391"/>
    </location>
</feature>
<feature type="transmembrane region" description="Helical" evidence="7">
    <location>
        <begin position="865"/>
        <end position="889"/>
    </location>
</feature>
<feature type="transmembrane region" description="Helical" evidence="7">
    <location>
        <begin position="335"/>
        <end position="360"/>
    </location>
</feature>
<feature type="transmembrane region" description="Helical" evidence="7">
    <location>
        <begin position="498"/>
        <end position="516"/>
    </location>
</feature>
<dbReference type="Pfam" id="PF02687">
    <property type="entry name" value="FtsX"/>
    <property type="match status" value="2"/>
</dbReference>
<dbReference type="InterPro" id="IPR050250">
    <property type="entry name" value="Macrolide_Exporter_MacB"/>
</dbReference>
<feature type="transmembrane region" description="Helical" evidence="7">
    <location>
        <begin position="916"/>
        <end position="938"/>
    </location>
</feature>
<evidence type="ECO:0000256" key="6">
    <source>
        <dbReference type="ARBA" id="ARBA00038076"/>
    </source>
</evidence>
<sequence length="1002" mass="104337">MIALVLAMLRARRAQALTVLLLCAFTTGAAVAGPASLHAVDAAIVAHETADASATERMLTLGSVSSEGVNTSGEFSQFVPAVLQMPAFDQVYAIEISMFGFGSGISRVIFREDNCAHLTIERGRCAQGNYEVVIGARTAQRTGLGPGSKVTADEVRYNPSTGVAYPAGNPHVLNVVGTYTPTDPEDLYWGRAGYFSVDGKGERAEPVFMSRRTIGYINSYTQWQSIDAVLRADAVTADGLAELRNNLTVLTDRLGEAESLAVSTEIPALLDRIQASMDTAHTLVPVAFVPLVALCLFVIYLAVSYGTAGRRYELGLVALRGASPLGRWWLASGEVILMILLGVPVGYALGHAAVAFVAWSQFDAVVGPSLDTVPYALAALGGALVAAFFGLRRDLGTSVAELLRRVAGRGRAWRSVVLEVLVVALAVAAAIQLRGAGTGFAGIAALLPGLVIAAVALLAARAVVPLAGAVARAAMRRGRLGLGLAAVQLARRPGSHRLLVLLTVATALLGFAAAGVEVAAQARHDRATISVGATRVLEIDAVSTQLLLNATRSVDPDGAFAMAVAPTPQSAGELPGLAVDSTRLANVAQWRASFGPTGAAETARLLRPSAPQPFVLKARALRVDIENGNYLGGQRLEGKLILTRLSGAGDVTVSLGVLRAGRHTYDVAVPACSEGCRLAQVALVTDDTGQVDAVLFGISARGTAAPIIGRRELTAPDRWAAISDDGSMVRADGEGLRISGSGWLGNPLGARPVDAPVPLPIASTGEPPYRNEVSGFDGARLRVLRAAKPVSLPRLGSAGMLVDLEYLSRSAAADNSVNGAEVWLGPAAPADIVAKLRAAGLPVRKELGIAAEEASLAWQGSALALWFYVVAAGFGVLLAVGGIGLVAAVDRRRRADDLRYLRWQGLRRRDVRRAALWGNLTVVLAGAVLGLGAAALAWTVAGDQLPIFVDQLVAITPPRWPSPDAVLLPWAAATVLFAVAAAIVAAQLRRAVARNGSKGGYS</sequence>